<dbReference type="InterPro" id="IPR001849">
    <property type="entry name" value="PH_domain"/>
</dbReference>
<dbReference type="InterPro" id="IPR037278">
    <property type="entry name" value="ARFGAP/RecO"/>
</dbReference>
<dbReference type="InterPro" id="IPR002110">
    <property type="entry name" value="Ankyrin_rpt"/>
</dbReference>
<dbReference type="SMART" id="SM00248">
    <property type="entry name" value="ANK"/>
    <property type="match status" value="2"/>
</dbReference>
<evidence type="ECO:0000259" key="11">
    <source>
        <dbReference type="PROSITE" id="PS50115"/>
    </source>
</evidence>
<accession>A0A8B9NG84</accession>
<evidence type="ECO:0000256" key="4">
    <source>
        <dbReference type="ARBA" id="ARBA00022771"/>
    </source>
</evidence>
<dbReference type="GO" id="GO:0043524">
    <property type="term" value="P:negative regulation of neuron apoptotic process"/>
    <property type="evidence" value="ECO:0007669"/>
    <property type="project" value="TreeGrafter"/>
</dbReference>
<keyword evidence="3" id="KW-0479">Metal-binding</keyword>
<keyword evidence="2" id="KW-0343">GTPase activation</keyword>
<feature type="domain" description="PH" evidence="10">
    <location>
        <begin position="1"/>
        <end position="124"/>
    </location>
</feature>
<feature type="domain" description="Arf-GAP" evidence="11">
    <location>
        <begin position="145"/>
        <end position="265"/>
    </location>
</feature>
<organism evidence="12 13">
    <name type="scientific">Accipiter nisus</name>
    <name type="common">Eurasian sparrowhawk</name>
    <dbReference type="NCBI Taxonomy" id="211598"/>
    <lineage>
        <taxon>Eukaryota</taxon>
        <taxon>Metazoa</taxon>
        <taxon>Chordata</taxon>
        <taxon>Craniata</taxon>
        <taxon>Vertebrata</taxon>
        <taxon>Euteleostomi</taxon>
        <taxon>Archelosauria</taxon>
        <taxon>Archosauria</taxon>
        <taxon>Dinosauria</taxon>
        <taxon>Saurischia</taxon>
        <taxon>Theropoda</taxon>
        <taxon>Coelurosauria</taxon>
        <taxon>Aves</taxon>
        <taxon>Neognathae</taxon>
        <taxon>Neoaves</taxon>
        <taxon>Telluraves</taxon>
        <taxon>Accipitrimorphae</taxon>
        <taxon>Accipitriformes</taxon>
        <taxon>Accipitridae</taxon>
        <taxon>Accipitrinae</taxon>
        <taxon>Accipiter</taxon>
    </lineage>
</organism>
<dbReference type="GO" id="GO:0008270">
    <property type="term" value="F:zinc ion binding"/>
    <property type="evidence" value="ECO:0007669"/>
    <property type="project" value="UniProtKB-KW"/>
</dbReference>
<evidence type="ECO:0000256" key="3">
    <source>
        <dbReference type="ARBA" id="ARBA00022723"/>
    </source>
</evidence>
<name>A0A8B9NG84_9AVES</name>
<dbReference type="CDD" id="cd08836">
    <property type="entry name" value="ArfGap_AGAP"/>
    <property type="match status" value="1"/>
</dbReference>
<dbReference type="SMART" id="SM00105">
    <property type="entry name" value="ArfGap"/>
    <property type="match status" value="1"/>
</dbReference>
<evidence type="ECO:0000256" key="5">
    <source>
        <dbReference type="ARBA" id="ARBA00022833"/>
    </source>
</evidence>
<dbReference type="Gene3D" id="1.25.40.20">
    <property type="entry name" value="Ankyrin repeat-containing domain"/>
    <property type="match status" value="1"/>
</dbReference>
<evidence type="ECO:0000256" key="2">
    <source>
        <dbReference type="ARBA" id="ARBA00022468"/>
    </source>
</evidence>
<dbReference type="GO" id="GO:0003924">
    <property type="term" value="F:GTPase activity"/>
    <property type="evidence" value="ECO:0007669"/>
    <property type="project" value="TreeGrafter"/>
</dbReference>
<dbReference type="Pfam" id="PF01412">
    <property type="entry name" value="ArfGap"/>
    <property type="match status" value="1"/>
</dbReference>
<dbReference type="Ensembl" id="ENSANIT00000023247.1">
    <property type="protein sequence ID" value="ENSANIP00000022500.1"/>
    <property type="gene ID" value="ENSANIG00000015310.1"/>
</dbReference>
<dbReference type="PROSITE" id="PS50003">
    <property type="entry name" value="PH_DOMAIN"/>
    <property type="match status" value="1"/>
</dbReference>
<keyword evidence="13" id="KW-1185">Reference proteome</keyword>
<reference evidence="12" key="1">
    <citation type="submission" date="2025-08" db="UniProtKB">
        <authorList>
            <consortium name="Ensembl"/>
        </authorList>
    </citation>
    <scope>IDENTIFICATION</scope>
</reference>
<dbReference type="Gene3D" id="1.10.220.150">
    <property type="entry name" value="Arf GTPase activating protein"/>
    <property type="match status" value="1"/>
</dbReference>
<keyword evidence="6 7" id="KW-0040">ANK repeat</keyword>
<comment type="similarity">
    <text evidence="1">Belongs to the centaurin gamma-like family.</text>
</comment>
<keyword evidence="4 8" id="KW-0863">Zinc-finger</keyword>
<keyword evidence="5" id="KW-0862">Zinc</keyword>
<evidence type="ECO:0000256" key="7">
    <source>
        <dbReference type="PROSITE-ProRule" id="PRU00023"/>
    </source>
</evidence>
<dbReference type="PRINTS" id="PR00405">
    <property type="entry name" value="REVINTRACTNG"/>
</dbReference>
<dbReference type="InterPro" id="IPR001164">
    <property type="entry name" value="ArfGAP_dom"/>
</dbReference>
<sequence>MWLCPILACCHRIPCPVLPSLPGGRAETRGGVPGERVGGGHPFGCKAVDGEVGAGAARHSPGAGSPCGTIRPHPTTHRGGVSGPAEEENFEFIIVSSTGQTWHFEAGSFEERDAWVQAIESQILASLQCCESSKNKARMDSQSEAVAIQAIRNARGNSLCVDCGAPNPTWASLNLGALICIECSGIHRNLGTHLSRVRSLDLDDWPRELTLVLTSIGNATANSIWEKNPQGRCKPTHESSREERESWIRAKYEQRLFLAPLPATEVPLGEQLFCAVQEKDLETVLLLLAHSKKEQLNVSTGDKDRRTALHVACDMALVVITQLLVWYGADVRARDGQGRTALFYARRAGSQECADILLQHGCPGEGPGSPATPGLRRKSSCASVGPCEPRTALV</sequence>
<dbReference type="AlphaFoldDB" id="A0A8B9NG84"/>
<feature type="repeat" description="ANK" evidence="7">
    <location>
        <begin position="304"/>
        <end position="336"/>
    </location>
</feature>
<reference evidence="12" key="2">
    <citation type="submission" date="2025-09" db="UniProtKB">
        <authorList>
            <consortium name="Ensembl"/>
        </authorList>
    </citation>
    <scope>IDENTIFICATION</scope>
</reference>
<dbReference type="InterPro" id="IPR011993">
    <property type="entry name" value="PH-like_dom_sf"/>
</dbReference>
<dbReference type="PANTHER" id="PTHR45819">
    <property type="entry name" value="CENTAURIN-GAMMA-1A"/>
    <property type="match status" value="1"/>
</dbReference>
<evidence type="ECO:0000256" key="8">
    <source>
        <dbReference type="PROSITE-ProRule" id="PRU00288"/>
    </source>
</evidence>
<dbReference type="PROSITE" id="PS50088">
    <property type="entry name" value="ANK_REPEAT"/>
    <property type="match status" value="1"/>
</dbReference>
<feature type="region of interest" description="Disordered" evidence="9">
    <location>
        <begin position="56"/>
        <end position="83"/>
    </location>
</feature>
<dbReference type="Gene3D" id="2.30.29.30">
    <property type="entry name" value="Pleckstrin-homology domain (PH domain)/Phosphotyrosine-binding domain (PTB)"/>
    <property type="match status" value="1"/>
</dbReference>
<dbReference type="PROSITE" id="PS50297">
    <property type="entry name" value="ANK_REP_REGION"/>
    <property type="match status" value="1"/>
</dbReference>
<dbReference type="PANTHER" id="PTHR45819:SF3">
    <property type="entry name" value="ARF-GAP WITH GTPASE, ANK REPEAT AND PH DOMAIN-CONTAINING PROTEIN 2"/>
    <property type="match status" value="1"/>
</dbReference>
<dbReference type="InterPro" id="IPR051282">
    <property type="entry name" value="Arf-GAP_GTPase_ANK_PH"/>
</dbReference>
<dbReference type="InterPro" id="IPR036770">
    <property type="entry name" value="Ankyrin_rpt-contain_sf"/>
</dbReference>
<dbReference type="GO" id="GO:0005096">
    <property type="term" value="F:GTPase activator activity"/>
    <property type="evidence" value="ECO:0007669"/>
    <property type="project" value="UniProtKB-KW"/>
</dbReference>
<evidence type="ECO:0000256" key="6">
    <source>
        <dbReference type="ARBA" id="ARBA00023043"/>
    </source>
</evidence>
<dbReference type="GO" id="GO:0005634">
    <property type="term" value="C:nucleus"/>
    <property type="evidence" value="ECO:0007669"/>
    <property type="project" value="TreeGrafter"/>
</dbReference>
<evidence type="ECO:0000313" key="13">
    <source>
        <dbReference type="Proteomes" id="UP000694541"/>
    </source>
</evidence>
<proteinExistence type="inferred from homology"/>
<evidence type="ECO:0000256" key="9">
    <source>
        <dbReference type="SAM" id="MobiDB-lite"/>
    </source>
</evidence>
<dbReference type="PROSITE" id="PS50115">
    <property type="entry name" value="ARFGAP"/>
    <property type="match status" value="1"/>
</dbReference>
<dbReference type="FunFam" id="1.10.220.150:FF:000001">
    <property type="entry name" value="Arf-GAP with GTPase, ANK repeat and PH domain-containing protein 1"/>
    <property type="match status" value="1"/>
</dbReference>
<evidence type="ECO:0000313" key="12">
    <source>
        <dbReference type="Ensembl" id="ENSANIP00000022500.1"/>
    </source>
</evidence>
<dbReference type="Proteomes" id="UP000694541">
    <property type="component" value="Unplaced"/>
</dbReference>
<dbReference type="SUPFAM" id="SSF50729">
    <property type="entry name" value="PH domain-like"/>
    <property type="match status" value="1"/>
</dbReference>
<evidence type="ECO:0000259" key="10">
    <source>
        <dbReference type="PROSITE" id="PS50003"/>
    </source>
</evidence>
<dbReference type="SUPFAM" id="SSF48403">
    <property type="entry name" value="Ankyrin repeat"/>
    <property type="match status" value="1"/>
</dbReference>
<protein>
    <recommendedName>
        <fullName evidence="14">ArfGAP with GTPase domain, ankyrin repeat and PH domain 2</fullName>
    </recommendedName>
</protein>
<dbReference type="Pfam" id="PF12796">
    <property type="entry name" value="Ank_2"/>
    <property type="match status" value="1"/>
</dbReference>
<evidence type="ECO:0008006" key="14">
    <source>
        <dbReference type="Google" id="ProtNLM"/>
    </source>
</evidence>
<dbReference type="SUPFAM" id="SSF57863">
    <property type="entry name" value="ArfGap/RecO-like zinc finger"/>
    <property type="match status" value="1"/>
</dbReference>
<evidence type="ECO:0000256" key="1">
    <source>
        <dbReference type="ARBA" id="ARBA00005430"/>
    </source>
</evidence>
<dbReference type="FunFam" id="1.25.40.20:FF:000298">
    <property type="entry name" value="ArfGAP with GTPase domain, ankyrin repeat and PH domain 2"/>
    <property type="match status" value="1"/>
</dbReference>
<dbReference type="InterPro" id="IPR038508">
    <property type="entry name" value="ArfGAP_dom_sf"/>
</dbReference>